<comment type="cofactor">
    <cofactor evidence="4">
        <name>Fe(2+)</name>
        <dbReference type="ChEBI" id="CHEBI:29033"/>
    </cofactor>
    <text evidence="4">Binds 1 Fe(2+) ion per subunit.</text>
</comment>
<evidence type="ECO:0000256" key="4">
    <source>
        <dbReference type="PIRSR" id="PIRSR604294-1"/>
    </source>
</evidence>
<dbReference type="GO" id="GO:0010436">
    <property type="term" value="F:carotenoid dioxygenase activity"/>
    <property type="evidence" value="ECO:0007669"/>
    <property type="project" value="TreeGrafter"/>
</dbReference>
<gene>
    <name evidence="7" type="ORF">U0070_018837</name>
</gene>
<dbReference type="Pfam" id="PF03055">
    <property type="entry name" value="RPE65"/>
    <property type="match status" value="1"/>
</dbReference>
<dbReference type="InterPro" id="IPR004294">
    <property type="entry name" value="Carotenoid_Oase"/>
</dbReference>
<feature type="binding site" evidence="4">
    <location>
        <position position="237"/>
    </location>
    <ligand>
        <name>Fe cation</name>
        <dbReference type="ChEBI" id="CHEBI:24875"/>
        <note>catalytic</note>
    </ligand>
</feature>
<dbReference type="GO" id="GO:0003834">
    <property type="term" value="F:beta-carotene 15,15'-dioxygenase activity"/>
    <property type="evidence" value="ECO:0007669"/>
    <property type="project" value="TreeGrafter"/>
</dbReference>
<comment type="caution">
    <text evidence="7">The sequence shown here is derived from an EMBL/GenBank/DDBJ whole genome shotgun (WGS) entry which is preliminary data.</text>
</comment>
<feature type="binding site" evidence="4">
    <location>
        <position position="172"/>
    </location>
    <ligand>
        <name>Fe cation</name>
        <dbReference type="ChEBI" id="CHEBI:24875"/>
        <note>catalytic</note>
    </ligand>
</feature>
<dbReference type="GO" id="GO:0046872">
    <property type="term" value="F:metal ion binding"/>
    <property type="evidence" value="ECO:0007669"/>
    <property type="project" value="UniProtKB-KW"/>
</dbReference>
<proteinExistence type="inferred from homology"/>
<dbReference type="GO" id="GO:0042574">
    <property type="term" value="P:retinal metabolic process"/>
    <property type="evidence" value="ECO:0007669"/>
    <property type="project" value="TreeGrafter"/>
</dbReference>
<accession>A0AAW0JTJ3</accession>
<keyword evidence="3 4" id="KW-0408">Iron</keyword>
<reference evidence="7 8" key="1">
    <citation type="journal article" date="2023" name="bioRxiv">
        <title>Conserved and derived expression patterns and positive selection on dental genes reveal complex evolutionary context of ever-growing rodent molars.</title>
        <authorList>
            <person name="Calamari Z.T."/>
            <person name="Song A."/>
            <person name="Cohen E."/>
            <person name="Akter M."/>
            <person name="Roy R.D."/>
            <person name="Hallikas O."/>
            <person name="Christensen M.M."/>
            <person name="Li P."/>
            <person name="Marangoni P."/>
            <person name="Jernvall J."/>
            <person name="Klein O.D."/>
        </authorList>
    </citation>
    <scope>NUCLEOTIDE SEQUENCE [LARGE SCALE GENOMIC DNA]</scope>
    <source>
        <strain evidence="7">V071</strain>
    </source>
</reference>
<sequence length="588" mass="66690">MEIIFGRNKKEQLEPVSARVTGKIPAWLQGTLLRNGPGMHTVGESRYNHWFDGLALLHSFSIRDGEVFYRSKYLQSDTYSANIEANKIVVSEFGTMAYPDPCKNIFSKAFSYLSHTIPDFTDNCLINIMRCGDDFYATTETNYIRKINPQTLETLDKVDYRKYVAVNLATAHPHYDAAGNVLNMGTSIVDNGRTKYVMFKIPATVPGTKKKEKNPLKHTEVFCSIPSRSLLSPSYYHSFGVTENYVIFLEQPFKLDILKMATAYMRGVSWASCMSFHREDKTYIHIIDQRTRKPVPTKFYTDPMVVFHHVNAYEEEGCVVFDVIAYEDSSLYQLFYLANLNQNFEENSRMTSVPTLKRFAVPLHVDKFGVICCNFPAHAQDSISRTSLVLYQWTLRKHPSEDGSSFLQNAEVGSNLIKVPSTRATALKEKDGHVYCQPEVLYKGLELPRINYAHNGKPYRYIYAAEVQWSPIPTKILKYDVLTKSSLKWGEECCWPAEPVFVPTPGAKDEDDGVILSAIVSTDPQKLPFLLILDAKTFTELARASVHADLHLDLHGLFIPDVDRSAEKQTPAVTQEDENSDAPITQQA</sequence>
<dbReference type="Proteomes" id="UP001488838">
    <property type="component" value="Unassembled WGS sequence"/>
</dbReference>
<dbReference type="PANTHER" id="PTHR10543">
    <property type="entry name" value="BETA-CAROTENE DIOXYGENASE"/>
    <property type="match status" value="1"/>
</dbReference>
<evidence type="ECO:0000256" key="6">
    <source>
        <dbReference type="SAM" id="MobiDB-lite"/>
    </source>
</evidence>
<feature type="region of interest" description="Disordered" evidence="6">
    <location>
        <begin position="566"/>
        <end position="588"/>
    </location>
</feature>
<dbReference type="EMBL" id="JBBHLL010000018">
    <property type="protein sequence ID" value="KAK7830329.1"/>
    <property type="molecule type" value="Genomic_DNA"/>
</dbReference>
<comment type="similarity">
    <text evidence="1 5">Belongs to the carotenoid oxygenase family.</text>
</comment>
<evidence type="ECO:0000256" key="1">
    <source>
        <dbReference type="ARBA" id="ARBA00006787"/>
    </source>
</evidence>
<feature type="binding site" evidence="4">
    <location>
        <position position="555"/>
    </location>
    <ligand>
        <name>Fe cation</name>
        <dbReference type="ChEBI" id="CHEBI:24875"/>
        <note>catalytic</note>
    </ligand>
</feature>
<keyword evidence="8" id="KW-1185">Reference proteome</keyword>
<evidence type="ECO:0008006" key="9">
    <source>
        <dbReference type="Google" id="ProtNLM"/>
    </source>
</evidence>
<name>A0AAW0JTJ3_MYOGA</name>
<dbReference type="AlphaFoldDB" id="A0AAW0JTJ3"/>
<evidence type="ECO:0000256" key="3">
    <source>
        <dbReference type="ARBA" id="ARBA00023004"/>
    </source>
</evidence>
<evidence type="ECO:0000256" key="5">
    <source>
        <dbReference type="RuleBase" id="RU003799"/>
    </source>
</evidence>
<dbReference type="PANTHER" id="PTHR10543:SF132">
    <property type="entry name" value="BETA,BETA-CAROTENE 15,15'-DIOXYGENASE"/>
    <property type="match status" value="1"/>
</dbReference>
<feature type="binding site" evidence="4">
    <location>
        <position position="308"/>
    </location>
    <ligand>
        <name>Fe cation</name>
        <dbReference type="ChEBI" id="CHEBI:24875"/>
        <note>catalytic</note>
    </ligand>
</feature>
<keyword evidence="2 4" id="KW-0479">Metal-binding</keyword>
<evidence type="ECO:0000256" key="2">
    <source>
        <dbReference type="ARBA" id="ARBA00022723"/>
    </source>
</evidence>
<evidence type="ECO:0000313" key="8">
    <source>
        <dbReference type="Proteomes" id="UP001488838"/>
    </source>
</evidence>
<dbReference type="GO" id="GO:0016121">
    <property type="term" value="P:carotene catabolic process"/>
    <property type="evidence" value="ECO:0007669"/>
    <property type="project" value="TreeGrafter"/>
</dbReference>
<protein>
    <recommendedName>
        <fullName evidence="9">Beta,beta-carotene 15,15'-monooxygenase</fullName>
    </recommendedName>
</protein>
<organism evidence="7 8">
    <name type="scientific">Myodes glareolus</name>
    <name type="common">Bank vole</name>
    <name type="synonym">Clethrionomys glareolus</name>
    <dbReference type="NCBI Taxonomy" id="447135"/>
    <lineage>
        <taxon>Eukaryota</taxon>
        <taxon>Metazoa</taxon>
        <taxon>Chordata</taxon>
        <taxon>Craniata</taxon>
        <taxon>Vertebrata</taxon>
        <taxon>Euteleostomi</taxon>
        <taxon>Mammalia</taxon>
        <taxon>Eutheria</taxon>
        <taxon>Euarchontoglires</taxon>
        <taxon>Glires</taxon>
        <taxon>Rodentia</taxon>
        <taxon>Myomorpha</taxon>
        <taxon>Muroidea</taxon>
        <taxon>Cricetidae</taxon>
        <taxon>Arvicolinae</taxon>
        <taxon>Myodes</taxon>
    </lineage>
</organism>
<evidence type="ECO:0000313" key="7">
    <source>
        <dbReference type="EMBL" id="KAK7830329.1"/>
    </source>
</evidence>